<dbReference type="AlphaFoldDB" id="A0A6B3R1V0"/>
<comment type="caution">
    <text evidence="1">The sequence shown here is derived from an EMBL/GenBank/DDBJ whole genome shotgun (WGS) entry which is preliminary data.</text>
</comment>
<sequence length="50" mass="5798">MKMNNTITKHDICYGMSCETACLRLGLSTSVNHKRWFSPETSWRFDVATE</sequence>
<evidence type="ECO:0000313" key="1">
    <source>
        <dbReference type="EMBL" id="NEV94626.1"/>
    </source>
</evidence>
<dbReference type="EMBL" id="JAAIKD010000005">
    <property type="protein sequence ID" value="NEV94626.1"/>
    <property type="molecule type" value="Genomic_DNA"/>
</dbReference>
<dbReference type="RefSeq" id="WP_164005334.1">
    <property type="nucleotide sequence ID" value="NZ_JAAIKD010000005.1"/>
</dbReference>
<name>A0A6B3R1V0_9FLAO</name>
<accession>A0A6B3R1V0</accession>
<proteinExistence type="predicted"/>
<keyword evidence="2" id="KW-1185">Reference proteome</keyword>
<dbReference type="Proteomes" id="UP000478505">
    <property type="component" value="Unassembled WGS sequence"/>
</dbReference>
<evidence type="ECO:0000313" key="2">
    <source>
        <dbReference type="Proteomes" id="UP000478505"/>
    </source>
</evidence>
<reference evidence="1 2" key="1">
    <citation type="submission" date="2020-02" db="EMBL/GenBank/DDBJ databases">
        <title>Flavobacteriaceae Psychroflexus bacterium YR1-1, complete genome.</title>
        <authorList>
            <person name="Li Y."/>
            <person name="Wu S."/>
        </authorList>
    </citation>
    <scope>NUCLEOTIDE SEQUENCE [LARGE SCALE GENOMIC DNA]</scope>
    <source>
        <strain evidence="1 2">YR1-1</strain>
    </source>
</reference>
<protein>
    <submittedName>
        <fullName evidence="1">Uncharacterized protein</fullName>
    </submittedName>
</protein>
<gene>
    <name evidence="1" type="ORF">G3567_10770</name>
</gene>
<organism evidence="1 2">
    <name type="scientific">Psychroflexus aurantiacus</name>
    <dbReference type="NCBI Taxonomy" id="2709310"/>
    <lineage>
        <taxon>Bacteria</taxon>
        <taxon>Pseudomonadati</taxon>
        <taxon>Bacteroidota</taxon>
        <taxon>Flavobacteriia</taxon>
        <taxon>Flavobacteriales</taxon>
        <taxon>Flavobacteriaceae</taxon>
        <taxon>Psychroflexus</taxon>
    </lineage>
</organism>